<protein>
    <submittedName>
        <fullName evidence="2">Uncharacterized protein</fullName>
    </submittedName>
</protein>
<proteinExistence type="predicted"/>
<evidence type="ECO:0000313" key="2">
    <source>
        <dbReference type="EMBL" id="SEB43664.1"/>
    </source>
</evidence>
<feature type="transmembrane region" description="Helical" evidence="1">
    <location>
        <begin position="64"/>
        <end position="84"/>
    </location>
</feature>
<dbReference type="AlphaFoldDB" id="A0A1H4JBG4"/>
<organism evidence="2 3">
    <name type="scientific">Terriglobus roseus</name>
    <dbReference type="NCBI Taxonomy" id="392734"/>
    <lineage>
        <taxon>Bacteria</taxon>
        <taxon>Pseudomonadati</taxon>
        <taxon>Acidobacteriota</taxon>
        <taxon>Terriglobia</taxon>
        <taxon>Terriglobales</taxon>
        <taxon>Acidobacteriaceae</taxon>
        <taxon>Terriglobus</taxon>
    </lineage>
</organism>
<accession>A0A1H4JBG4</accession>
<dbReference type="Proteomes" id="UP000182409">
    <property type="component" value="Unassembled WGS sequence"/>
</dbReference>
<keyword evidence="1" id="KW-1133">Transmembrane helix</keyword>
<keyword evidence="1" id="KW-0472">Membrane</keyword>
<evidence type="ECO:0000313" key="3">
    <source>
        <dbReference type="Proteomes" id="UP000182409"/>
    </source>
</evidence>
<evidence type="ECO:0000256" key="1">
    <source>
        <dbReference type="SAM" id="Phobius"/>
    </source>
</evidence>
<gene>
    <name evidence="2" type="ORF">SAMN05443244_0505</name>
</gene>
<name>A0A1H4JBG4_9BACT</name>
<sequence>MSSLVFVDILAYGGAILGVLLLCLIGLMLVRPGSAATCLSFLIGDERAVECVREGSYKASRARACGSLFLLFASFIAICLVRAFQHL</sequence>
<feature type="transmembrane region" description="Helical" evidence="1">
    <location>
        <begin position="6"/>
        <end position="30"/>
    </location>
</feature>
<keyword evidence="1" id="KW-0812">Transmembrane</keyword>
<dbReference type="OrthoDB" id="9885381at2"/>
<reference evidence="2 3" key="1">
    <citation type="submission" date="2016-10" db="EMBL/GenBank/DDBJ databases">
        <authorList>
            <person name="de Groot N.N."/>
        </authorList>
    </citation>
    <scope>NUCLEOTIDE SEQUENCE [LARGE SCALE GENOMIC DNA]</scope>
    <source>
        <strain evidence="2 3">AB35.6</strain>
    </source>
</reference>
<dbReference type="EMBL" id="FNSD01000001">
    <property type="protein sequence ID" value="SEB43664.1"/>
    <property type="molecule type" value="Genomic_DNA"/>
</dbReference>